<keyword evidence="1" id="KW-0328">Glycosyltransferase</keyword>
<feature type="domain" description="Glycosyltransferase subfamily 4-like N-terminal" evidence="4">
    <location>
        <begin position="23"/>
        <end position="180"/>
    </location>
</feature>
<dbReference type="CDD" id="cd03802">
    <property type="entry name" value="GT4_AviGT4-like"/>
    <property type="match status" value="1"/>
</dbReference>
<dbReference type="Pfam" id="PF00534">
    <property type="entry name" value="Glycos_transf_1"/>
    <property type="match status" value="1"/>
</dbReference>
<dbReference type="PANTHER" id="PTHR12526">
    <property type="entry name" value="GLYCOSYLTRANSFERASE"/>
    <property type="match status" value="1"/>
</dbReference>
<keyword evidence="6" id="KW-1185">Reference proteome</keyword>
<proteinExistence type="predicted"/>
<evidence type="ECO:0000259" key="4">
    <source>
        <dbReference type="Pfam" id="PF13439"/>
    </source>
</evidence>
<accession>A0ABY4QZJ7</accession>
<dbReference type="InterPro" id="IPR001296">
    <property type="entry name" value="Glyco_trans_1"/>
</dbReference>
<dbReference type="Gene3D" id="3.40.50.2000">
    <property type="entry name" value="Glycogen Phosphorylase B"/>
    <property type="match status" value="2"/>
</dbReference>
<evidence type="ECO:0000259" key="3">
    <source>
        <dbReference type="Pfam" id="PF00534"/>
    </source>
</evidence>
<evidence type="ECO:0000256" key="2">
    <source>
        <dbReference type="ARBA" id="ARBA00022679"/>
    </source>
</evidence>
<dbReference type="PANTHER" id="PTHR12526:SF595">
    <property type="entry name" value="BLL5217 PROTEIN"/>
    <property type="match status" value="1"/>
</dbReference>
<dbReference type="Proteomes" id="UP001056336">
    <property type="component" value="Chromosome"/>
</dbReference>
<dbReference type="Pfam" id="PF13439">
    <property type="entry name" value="Glyco_transf_4"/>
    <property type="match status" value="1"/>
</dbReference>
<dbReference type="SUPFAM" id="SSF53756">
    <property type="entry name" value="UDP-Glycosyltransferase/glycogen phosphorylase"/>
    <property type="match status" value="1"/>
</dbReference>
<protein>
    <submittedName>
        <fullName evidence="5">Glycosyltransferase family 4 protein</fullName>
    </submittedName>
</protein>
<name>A0ABY4QZJ7_9ACTN</name>
<evidence type="ECO:0000313" key="5">
    <source>
        <dbReference type="EMBL" id="UQX89029.1"/>
    </source>
</evidence>
<reference evidence="5" key="2">
    <citation type="submission" date="2022-05" db="EMBL/GenBank/DDBJ databases">
        <authorList>
            <person name="Kim J.-S."/>
            <person name="Lee K."/>
            <person name="Suh M."/>
            <person name="Eom M."/>
            <person name="Kim J.-S."/>
            <person name="Kim D.-S."/>
            <person name="Ko S.-H."/>
            <person name="Shin Y."/>
            <person name="Lee J.-S."/>
        </authorList>
    </citation>
    <scope>NUCLEOTIDE SEQUENCE</scope>
    <source>
        <strain evidence="5">N237</strain>
    </source>
</reference>
<evidence type="ECO:0000256" key="1">
    <source>
        <dbReference type="ARBA" id="ARBA00022676"/>
    </source>
</evidence>
<keyword evidence="2" id="KW-0808">Transferase</keyword>
<feature type="domain" description="Glycosyl transferase family 1" evidence="3">
    <location>
        <begin position="188"/>
        <end position="330"/>
    </location>
</feature>
<evidence type="ECO:0000313" key="6">
    <source>
        <dbReference type="Proteomes" id="UP001056336"/>
    </source>
</evidence>
<organism evidence="5 6">
    <name type="scientific">Jatrophihabitans telluris</name>
    <dbReference type="NCBI Taxonomy" id="2038343"/>
    <lineage>
        <taxon>Bacteria</taxon>
        <taxon>Bacillati</taxon>
        <taxon>Actinomycetota</taxon>
        <taxon>Actinomycetes</taxon>
        <taxon>Jatrophihabitantales</taxon>
        <taxon>Jatrophihabitantaceae</taxon>
        <taxon>Jatrophihabitans</taxon>
    </lineage>
</organism>
<dbReference type="EMBL" id="CP097332">
    <property type="protein sequence ID" value="UQX89029.1"/>
    <property type="molecule type" value="Genomic_DNA"/>
</dbReference>
<dbReference type="RefSeq" id="WP_249772925.1">
    <property type="nucleotide sequence ID" value="NZ_CP097332.1"/>
</dbReference>
<reference evidence="5" key="1">
    <citation type="journal article" date="2018" name="Int. J. Syst. Evol. Microbiol.">
        <title>Jatrophihabitans telluris sp. nov., isolated from sediment soil of lava forest wetlands and the emended description of the genus Jatrophihabitans.</title>
        <authorList>
            <person name="Lee K.C."/>
            <person name="Suh M.K."/>
            <person name="Eom M.K."/>
            <person name="Kim K.K."/>
            <person name="Kim J.S."/>
            <person name="Kim D.S."/>
            <person name="Ko S.H."/>
            <person name="Shin Y.K."/>
            <person name="Lee J.S."/>
        </authorList>
    </citation>
    <scope>NUCLEOTIDE SEQUENCE</scope>
    <source>
        <strain evidence="5">N237</strain>
    </source>
</reference>
<sequence length="358" mass="38063">MTAGMRIAIIASARFPIRQPFAGGLEAHTWSLAEGLRRRGHQVTLFAEAADRALSVASVRSRWPEISVAASRDPSAAPKAFLDEHHAYLSVMMRLIDTAEGQFDVVHNNSLHHLPVAMAPAVPVPMITTLHTPPIPWLESAIQISADPGTFVAVSHHTARSWRHVVPEAEVIHNGVDLARWPVGPGGNALVWSGRVVPEKGPELAIAAARRAGLPLTIVGACPYPEYFETAIAPLLGDGITYLGHLRSAELADLLGRSGACIVSPRWDEPYGLVAAEALACGTPVAAFARGGLPEVVGPDSGVLVPADDVDALAEAAVTAMSLSRTAARARAESFCSVERMLDRYEGLYTRLTSRLAA</sequence>
<dbReference type="InterPro" id="IPR028098">
    <property type="entry name" value="Glyco_trans_4-like_N"/>
</dbReference>
<gene>
    <name evidence="5" type="ORF">M6D93_03275</name>
</gene>